<feature type="region of interest" description="Disordered" evidence="1">
    <location>
        <begin position="515"/>
        <end position="536"/>
    </location>
</feature>
<sequence length="1089" mass="124260">AWTARCSFCQNQWRRSSGNHVFRVQTAHKGAQFLRDPSIGIIENVITGRRLKVRQDCDYHKRSSPTTMGPTMESIQCDDAQLRQVEAEQQKVDSDNAFKLVKVESEAVDAYSMLSGENSRRAALEETRASLKQKMMRSLKIHKPTAFINAPISRVIDCALDMAEEIVRQEESPGVVYHYLMGRSSKNRFYIARYFGLMHSLVDLRKDEGRSVMMALNQFVEDNRIIVDRITEAHVNTLIDLLQEWKNYLFLIFLTSYCTEQGLCLFRTGQSINRIRNLLYISTDTGRTYIPMHVFVDFNSPVYSESSFRYLVQQLNRDGGALCVCHSSVPFQCAFQRAIRTVQPARSAISKAFSRSLASLELINWDSAFLCLRSDIHAKRHPSQVLRVRKKPVPQANETLPQPEFDEVPGYGHGASSSSIEFEMQTSKGGACRRRFRQRGQNTGPDGLGRESTCSRDNFAENVFLKQVFELIAVLVKFGFYSEQVACARLSDTILEVLDGRTDYPSLKLLRDEHRAESEKAPAQASSDASERPTGTEPRCAAIDVLTLIMDQNQCLGEYIRLFIAAKHYRQEEANLRICHLPVINMQRFQSVMLDLALYSSTMIWCRKPRSDVQWGKHNCRRMIRILRELAGYCRYQGQPHLINQMIILSHDAMDLVDGILSRPPHTFGDGESVTAYYFDALHPVISAAYIRRTNTTSCSKKWLNFIDVWCRGNDVISQQVFQRMPFILSLEHKLCQHCAAVHCVFQQCAAFQEQMTERDFKQIIDIAIKCQRKLPEVFYLLIRSTYSSSTADLNLRNISIIIKLVMENYSRMGGISGDWRAWKEALEDPESSDYYLAFLELLTCCCRTDRSFIESMCMKMFRLEDVAVLIRFFDEVFVSAASTAWRLGFDELPVQPRTVAADAALRRRHRRHQLPQEEICMIMKAQEVKQPAGNFNVMSGMELKVNYIMDGLLPMTVSLLSRVFYPMALTDESAKASFEHLLSSLNSFACAQCVRTHESRGRLNRVSRCTSELVKMIDAAKDALHSDGLLRREARSSARKEEDWPSDSHFARRSSLPMMSSSSSTIGADGVYEAARNTVEASRVHGVR</sequence>
<reference evidence="3" key="1">
    <citation type="submission" date="2016-11" db="UniProtKB">
        <authorList>
            <consortium name="WormBaseParasite"/>
        </authorList>
    </citation>
    <scope>IDENTIFICATION</scope>
</reference>
<dbReference type="WBParaSite" id="maker-unitig_24172-snap-gene-0.2-mRNA-1">
    <property type="protein sequence ID" value="maker-unitig_24172-snap-gene-0.2-mRNA-1"/>
    <property type="gene ID" value="maker-unitig_24172-snap-gene-0.2"/>
</dbReference>
<evidence type="ECO:0000256" key="1">
    <source>
        <dbReference type="SAM" id="MobiDB-lite"/>
    </source>
</evidence>
<dbReference type="AlphaFoldDB" id="A0A1I8F839"/>
<dbReference type="Proteomes" id="UP000095280">
    <property type="component" value="Unplaced"/>
</dbReference>
<name>A0A1I8F839_9PLAT</name>
<evidence type="ECO:0000313" key="3">
    <source>
        <dbReference type="WBParaSite" id="maker-unitig_24172-snap-gene-0.2-mRNA-1"/>
    </source>
</evidence>
<protein>
    <submittedName>
        <fullName evidence="3">ANK_REP_REGION domain-containing protein</fullName>
    </submittedName>
</protein>
<proteinExistence type="predicted"/>
<organism evidence="2 3">
    <name type="scientific">Macrostomum lignano</name>
    <dbReference type="NCBI Taxonomy" id="282301"/>
    <lineage>
        <taxon>Eukaryota</taxon>
        <taxon>Metazoa</taxon>
        <taxon>Spiralia</taxon>
        <taxon>Lophotrochozoa</taxon>
        <taxon>Platyhelminthes</taxon>
        <taxon>Rhabditophora</taxon>
        <taxon>Macrostomorpha</taxon>
        <taxon>Macrostomida</taxon>
        <taxon>Macrostomidae</taxon>
        <taxon>Macrostomum</taxon>
    </lineage>
</organism>
<keyword evidence="2" id="KW-1185">Reference proteome</keyword>
<accession>A0A1I8F839</accession>
<feature type="region of interest" description="Disordered" evidence="1">
    <location>
        <begin position="1036"/>
        <end position="1063"/>
    </location>
</feature>
<evidence type="ECO:0000313" key="2">
    <source>
        <dbReference type="Proteomes" id="UP000095280"/>
    </source>
</evidence>